<gene>
    <name evidence="2" type="ORF">D5H78_06650</name>
</gene>
<dbReference type="InterPro" id="IPR036188">
    <property type="entry name" value="FAD/NAD-bd_sf"/>
</dbReference>
<dbReference type="OrthoDB" id="9805852at2"/>
<comment type="caution">
    <text evidence="2">The sequence shown here is derived from an EMBL/GenBank/DDBJ whole genome shotgun (WGS) entry which is preliminary data.</text>
</comment>
<dbReference type="Gene3D" id="3.30.9.10">
    <property type="entry name" value="D-Amino Acid Oxidase, subunit A, domain 2"/>
    <property type="match status" value="1"/>
</dbReference>
<sequence>MRRVDPLRALADAEPAVLWLDRPDRPDPAPALVGDARCDLAVVGGGFSGLWTALLAKERDPARDVVLLEGHEVAWAASGRNGGFVADSLTHGYRNGVERFGEEYPLLARLGRENLDGLEADVRRLGIDCGWERTGQLDVAVAPWQEQGLREDAAALDDPDVVLLDRDAVRAEVDSPTYLAGLWDRRGAALVDPARLAWGLRRACLERGVRLHERTPVTALDGTLLRTPYGTLRAERVALGTNAFPSLLRRARPFTVPVYDYVLATEPLAPQQRAALGWHHRQGLADAGNQFHYYRLTPDDRVLWGGWDAVYRFGGRVSADHDHDHRTYATLARHFRETFPQLEDVRFTHRWGGAIDTCSRFSAFFGTAAGGRVAYSAGYTGLGVGATRFGAQVVLDLLAGEPTERTRLGMVRRKPVPFPPEPLAWAGIQLTRRALARADRRGGRRGPWLRTMDALGLGFDS</sequence>
<feature type="domain" description="FAD dependent oxidoreductase" evidence="1">
    <location>
        <begin position="39"/>
        <end position="394"/>
    </location>
</feature>
<organism evidence="2 3">
    <name type="scientific">Vallicoccus soli</name>
    <dbReference type="NCBI Taxonomy" id="2339232"/>
    <lineage>
        <taxon>Bacteria</taxon>
        <taxon>Bacillati</taxon>
        <taxon>Actinomycetota</taxon>
        <taxon>Actinomycetes</taxon>
        <taxon>Motilibacterales</taxon>
        <taxon>Vallicoccaceae</taxon>
        <taxon>Vallicoccus</taxon>
    </lineage>
</organism>
<dbReference type="Pfam" id="PF01266">
    <property type="entry name" value="DAO"/>
    <property type="match status" value="1"/>
</dbReference>
<dbReference type="PANTHER" id="PTHR13847:SF281">
    <property type="entry name" value="FAD DEPENDENT OXIDOREDUCTASE DOMAIN-CONTAINING PROTEIN"/>
    <property type="match status" value="1"/>
</dbReference>
<dbReference type="GO" id="GO:0005737">
    <property type="term" value="C:cytoplasm"/>
    <property type="evidence" value="ECO:0007669"/>
    <property type="project" value="TreeGrafter"/>
</dbReference>
<evidence type="ECO:0000313" key="3">
    <source>
        <dbReference type="Proteomes" id="UP000265614"/>
    </source>
</evidence>
<dbReference type="SUPFAM" id="SSF51905">
    <property type="entry name" value="FAD/NAD(P)-binding domain"/>
    <property type="match status" value="1"/>
</dbReference>
<name>A0A3A3YYT6_9ACTN</name>
<proteinExistence type="predicted"/>
<evidence type="ECO:0000259" key="1">
    <source>
        <dbReference type="Pfam" id="PF01266"/>
    </source>
</evidence>
<dbReference type="RefSeq" id="WP_119949637.1">
    <property type="nucleotide sequence ID" value="NZ_QZEZ01000002.1"/>
</dbReference>
<dbReference type="PANTHER" id="PTHR13847">
    <property type="entry name" value="SARCOSINE DEHYDROGENASE-RELATED"/>
    <property type="match status" value="1"/>
</dbReference>
<protein>
    <submittedName>
        <fullName evidence="2">FAD-dependent oxidoreductase</fullName>
    </submittedName>
</protein>
<dbReference type="EMBL" id="QZEZ01000002">
    <property type="protein sequence ID" value="RJK96921.1"/>
    <property type="molecule type" value="Genomic_DNA"/>
</dbReference>
<dbReference type="InterPro" id="IPR006076">
    <property type="entry name" value="FAD-dep_OxRdtase"/>
</dbReference>
<evidence type="ECO:0000313" key="2">
    <source>
        <dbReference type="EMBL" id="RJK96921.1"/>
    </source>
</evidence>
<dbReference type="Proteomes" id="UP000265614">
    <property type="component" value="Unassembled WGS sequence"/>
</dbReference>
<keyword evidence="3" id="KW-1185">Reference proteome</keyword>
<accession>A0A3A3YYT6</accession>
<reference evidence="2 3" key="1">
    <citation type="submission" date="2018-09" db="EMBL/GenBank/DDBJ databases">
        <title>YIM 75000 draft genome.</title>
        <authorList>
            <person name="Tang S."/>
            <person name="Feng Y."/>
        </authorList>
    </citation>
    <scope>NUCLEOTIDE SEQUENCE [LARGE SCALE GENOMIC DNA]</scope>
    <source>
        <strain evidence="2 3">YIM 75000</strain>
    </source>
</reference>
<dbReference type="AlphaFoldDB" id="A0A3A3YYT6"/>
<dbReference type="Gene3D" id="3.50.50.60">
    <property type="entry name" value="FAD/NAD(P)-binding domain"/>
    <property type="match status" value="1"/>
</dbReference>